<proteinExistence type="predicted"/>
<dbReference type="KEGG" id="rter:IDM49_05630"/>
<feature type="region of interest" description="Disordered" evidence="1">
    <location>
        <begin position="1"/>
        <end position="32"/>
    </location>
</feature>
<gene>
    <name evidence="2" type="ORF">IDM49_05630</name>
</gene>
<sequence length="138" mass="15158">MTTATTAKKQAKTAGAKLPQDHKEPAQSYRELDGAELLKPISQLRRSEAALLALTLGQALGKDIAGLDDEAFESMSDEDAMVLLSSMNPVGIKNFMDIIEDSFVVDLEAWNKKFPINRWQDAMNLSLNYAGEVGKDKN</sequence>
<protein>
    <submittedName>
        <fullName evidence="2">Uncharacterized protein</fullName>
    </submittedName>
</protein>
<keyword evidence="3" id="KW-1185">Reference proteome</keyword>
<dbReference type="Proteomes" id="UP000516404">
    <property type="component" value="Chromosome"/>
</dbReference>
<feature type="compositionally biased region" description="Basic and acidic residues" evidence="1">
    <location>
        <begin position="19"/>
        <end position="32"/>
    </location>
</feature>
<dbReference type="EMBL" id="CP061539">
    <property type="protein sequence ID" value="QNV38721.1"/>
    <property type="molecule type" value="Genomic_DNA"/>
</dbReference>
<dbReference type="GeneID" id="96623709"/>
<dbReference type="AlphaFoldDB" id="A0A7H2BGC5"/>
<reference evidence="2 3" key="1">
    <citation type="submission" date="2020-09" db="EMBL/GenBank/DDBJ databases">
        <title>Investigation of environmental microbes.</title>
        <authorList>
            <person name="Ou Y."/>
            <person name="Kang Q."/>
        </authorList>
    </citation>
    <scope>NUCLEOTIDE SEQUENCE [LARGE SCALE GENOMIC DNA]</scope>
    <source>
        <strain evidence="2 3">KJZ-14</strain>
    </source>
</reference>
<dbReference type="RefSeq" id="WP_190725317.1">
    <property type="nucleotide sequence ID" value="NZ_CP061539.1"/>
</dbReference>
<evidence type="ECO:0000313" key="2">
    <source>
        <dbReference type="EMBL" id="QNV38721.1"/>
    </source>
</evidence>
<organism evidence="2 3">
    <name type="scientific">Rothia terrae</name>
    <dbReference type="NCBI Taxonomy" id="396015"/>
    <lineage>
        <taxon>Bacteria</taxon>
        <taxon>Bacillati</taxon>
        <taxon>Actinomycetota</taxon>
        <taxon>Actinomycetes</taxon>
        <taxon>Micrococcales</taxon>
        <taxon>Micrococcaceae</taxon>
        <taxon>Rothia</taxon>
    </lineage>
</organism>
<feature type="compositionally biased region" description="Low complexity" evidence="1">
    <location>
        <begin position="1"/>
        <end position="17"/>
    </location>
</feature>
<evidence type="ECO:0000313" key="3">
    <source>
        <dbReference type="Proteomes" id="UP000516404"/>
    </source>
</evidence>
<evidence type="ECO:0000256" key="1">
    <source>
        <dbReference type="SAM" id="MobiDB-lite"/>
    </source>
</evidence>
<accession>A0A7H2BGC5</accession>
<name>A0A7H2BGC5_9MICC</name>